<gene>
    <name evidence="2" type="ORF">CVT24_008417</name>
</gene>
<reference evidence="2 3" key="1">
    <citation type="journal article" date="2018" name="Evol. Lett.">
        <title>Horizontal gene cluster transfer increased hallucinogenic mushroom diversity.</title>
        <authorList>
            <person name="Reynolds H.T."/>
            <person name="Vijayakumar V."/>
            <person name="Gluck-Thaler E."/>
            <person name="Korotkin H.B."/>
            <person name="Matheny P.B."/>
            <person name="Slot J.C."/>
        </authorList>
    </citation>
    <scope>NUCLEOTIDE SEQUENCE [LARGE SCALE GENOMIC DNA]</scope>
    <source>
        <strain evidence="2 3">2629</strain>
    </source>
</reference>
<organism evidence="2 3">
    <name type="scientific">Panaeolus cyanescens</name>
    <dbReference type="NCBI Taxonomy" id="181874"/>
    <lineage>
        <taxon>Eukaryota</taxon>
        <taxon>Fungi</taxon>
        <taxon>Dikarya</taxon>
        <taxon>Basidiomycota</taxon>
        <taxon>Agaricomycotina</taxon>
        <taxon>Agaricomycetes</taxon>
        <taxon>Agaricomycetidae</taxon>
        <taxon>Agaricales</taxon>
        <taxon>Agaricineae</taxon>
        <taxon>Galeropsidaceae</taxon>
        <taxon>Panaeolus</taxon>
    </lineage>
</organism>
<evidence type="ECO:0000313" key="3">
    <source>
        <dbReference type="Proteomes" id="UP000284842"/>
    </source>
</evidence>
<feature type="region of interest" description="Disordered" evidence="1">
    <location>
        <begin position="1"/>
        <end position="60"/>
    </location>
</feature>
<dbReference type="AlphaFoldDB" id="A0A409XAH8"/>
<name>A0A409XAH8_9AGAR</name>
<feature type="non-terminal residue" evidence="2">
    <location>
        <position position="94"/>
    </location>
</feature>
<dbReference type="EMBL" id="NHTK01004205">
    <property type="protein sequence ID" value="PPQ87731.1"/>
    <property type="molecule type" value="Genomic_DNA"/>
</dbReference>
<protein>
    <submittedName>
        <fullName evidence="2">Uncharacterized protein</fullName>
    </submittedName>
</protein>
<dbReference type="InParanoid" id="A0A409XAH8"/>
<feature type="compositionally biased region" description="Basic and acidic residues" evidence="1">
    <location>
        <begin position="26"/>
        <end position="38"/>
    </location>
</feature>
<proteinExistence type="predicted"/>
<evidence type="ECO:0000313" key="2">
    <source>
        <dbReference type="EMBL" id="PPQ87731.1"/>
    </source>
</evidence>
<accession>A0A409XAH8</accession>
<keyword evidence="3" id="KW-1185">Reference proteome</keyword>
<comment type="caution">
    <text evidence="2">The sequence shown here is derived from an EMBL/GenBank/DDBJ whole genome shotgun (WGS) entry which is preliminary data.</text>
</comment>
<sequence>MDISSSSPIDDHNESFNQTEGSNVDLPDHGMETFDRDNSITSGGELMSIHGEHGQTPSAPQELSAMIPTAPANLQRTLKHSLDFTDDVPRKVIL</sequence>
<evidence type="ECO:0000256" key="1">
    <source>
        <dbReference type="SAM" id="MobiDB-lite"/>
    </source>
</evidence>
<dbReference type="Proteomes" id="UP000284842">
    <property type="component" value="Unassembled WGS sequence"/>
</dbReference>